<organism evidence="2 3">
    <name type="scientific">Eucalyptus globulus</name>
    <name type="common">Tasmanian blue gum</name>
    <dbReference type="NCBI Taxonomy" id="34317"/>
    <lineage>
        <taxon>Eukaryota</taxon>
        <taxon>Viridiplantae</taxon>
        <taxon>Streptophyta</taxon>
        <taxon>Embryophyta</taxon>
        <taxon>Tracheophyta</taxon>
        <taxon>Spermatophyta</taxon>
        <taxon>Magnoliopsida</taxon>
        <taxon>eudicotyledons</taxon>
        <taxon>Gunneridae</taxon>
        <taxon>Pentapetalae</taxon>
        <taxon>rosids</taxon>
        <taxon>malvids</taxon>
        <taxon>Myrtales</taxon>
        <taxon>Myrtaceae</taxon>
        <taxon>Myrtoideae</taxon>
        <taxon>Eucalypteae</taxon>
        <taxon>Eucalyptus</taxon>
    </lineage>
</organism>
<keyword evidence="3" id="KW-1185">Reference proteome</keyword>
<gene>
    <name evidence="2" type="ORF">ACJRO7_031600</name>
</gene>
<dbReference type="Proteomes" id="UP001634007">
    <property type="component" value="Unassembled WGS sequence"/>
</dbReference>
<proteinExistence type="predicted"/>
<feature type="region of interest" description="Disordered" evidence="1">
    <location>
        <begin position="1"/>
        <end position="65"/>
    </location>
</feature>
<comment type="caution">
    <text evidence="2">The sequence shown here is derived from an EMBL/GenBank/DDBJ whole genome shotgun (WGS) entry which is preliminary data.</text>
</comment>
<sequence>MSTDSETLASLHRSCRGKRVATPETRDLSQASRGASLRRRLEDHYDRSPDLHEVREEDQEPTRSTEFEQAMIHWYRQAKELTADGAIGSGTFAHFRKAKPPTFDGKADPLTAERWIKKIDGIFEAEEVPEDRKLNLPPSTWKVKQSFGGME</sequence>
<name>A0ABD3JHA1_EUCGL</name>
<evidence type="ECO:0000313" key="2">
    <source>
        <dbReference type="EMBL" id="KAL3726730.1"/>
    </source>
</evidence>
<dbReference type="EMBL" id="JBJKBG010000008">
    <property type="protein sequence ID" value="KAL3726730.1"/>
    <property type="molecule type" value="Genomic_DNA"/>
</dbReference>
<evidence type="ECO:0000256" key="1">
    <source>
        <dbReference type="SAM" id="MobiDB-lite"/>
    </source>
</evidence>
<feature type="compositionally biased region" description="Basic and acidic residues" evidence="1">
    <location>
        <begin position="39"/>
        <end position="65"/>
    </location>
</feature>
<dbReference type="AlphaFoldDB" id="A0ABD3JHA1"/>
<reference evidence="2 3" key="1">
    <citation type="submission" date="2024-11" db="EMBL/GenBank/DDBJ databases">
        <title>Chromosome-level genome assembly of Eucalyptus globulus Labill. provides insights into its genome evolution.</title>
        <authorList>
            <person name="Li X."/>
        </authorList>
    </citation>
    <scope>NUCLEOTIDE SEQUENCE [LARGE SCALE GENOMIC DNA]</scope>
    <source>
        <strain evidence="2">CL2024</strain>
        <tissue evidence="2">Fresh tender leaves</tissue>
    </source>
</reference>
<protein>
    <submittedName>
        <fullName evidence="2">Uncharacterized protein</fullName>
    </submittedName>
</protein>
<accession>A0ABD3JHA1</accession>
<evidence type="ECO:0000313" key="3">
    <source>
        <dbReference type="Proteomes" id="UP001634007"/>
    </source>
</evidence>